<accession>A0A6S6T856</accession>
<organism evidence="2">
    <name type="scientific">uncultured Sulfurovum sp</name>
    <dbReference type="NCBI Taxonomy" id="269237"/>
    <lineage>
        <taxon>Bacteria</taxon>
        <taxon>Pseudomonadati</taxon>
        <taxon>Campylobacterota</taxon>
        <taxon>Epsilonproteobacteria</taxon>
        <taxon>Campylobacterales</taxon>
        <taxon>Sulfurovaceae</taxon>
        <taxon>Sulfurovum</taxon>
        <taxon>environmental samples</taxon>
    </lineage>
</organism>
<name>A0A6S6T856_9BACT</name>
<keyword evidence="1" id="KW-1133">Transmembrane helix</keyword>
<evidence type="ECO:0000256" key="1">
    <source>
        <dbReference type="SAM" id="Phobius"/>
    </source>
</evidence>
<reference evidence="2" key="1">
    <citation type="submission" date="2020-01" db="EMBL/GenBank/DDBJ databases">
        <authorList>
            <person name="Meier V. D."/>
            <person name="Meier V D."/>
        </authorList>
    </citation>
    <scope>NUCLEOTIDE SEQUENCE</scope>
    <source>
        <strain evidence="2">HLG_WM_MAG_01</strain>
    </source>
</reference>
<feature type="transmembrane region" description="Helical" evidence="1">
    <location>
        <begin position="158"/>
        <end position="179"/>
    </location>
</feature>
<dbReference type="EMBL" id="CACVAS010000097">
    <property type="protein sequence ID" value="CAA6816982.1"/>
    <property type="molecule type" value="Genomic_DNA"/>
</dbReference>
<keyword evidence="1" id="KW-0472">Membrane</keyword>
<dbReference type="InterPro" id="IPR050708">
    <property type="entry name" value="T6SS_VgrG/RHS"/>
</dbReference>
<evidence type="ECO:0000313" key="2">
    <source>
        <dbReference type="EMBL" id="CAA6816982.1"/>
    </source>
</evidence>
<sequence>MRHIEEQTITQLHTYLALLQTKETLETYREFCYQLYLLSLCNNETKQIAYTTIETTRAFTGHEQIAELSGLVHMNARVYDSDIGRFLSADTLIQDPHDSQSYNRYSYVRNNPLKYTDPTGHSWFSKLWKKVKKHIRTIAAVVVGVVIAVYAPQLLNTYLSIATKTLGSAVATGALAGFASGGIMTKSFSGALKGAAFGALGAGVAFGIGERLQHAGGIFTKGVTASKAFIKAASHGLSRGVISMLQGGTFKSGFASGFSASFFSPGTTMGGDGVGGFTLRTTIASIAGGTASELGGGKFSNGAVSGAFVHMFNAEMKNLLRGAYKNTASILNTMKNGDIVFGKRALKGVLMVQMGNGFDAIDQELVHEQVFFKMNGEVSNVGFSDGEWLINELPEGYAFSESYHTNNLNYVLSAAGSFNTSLYSLFGCNCQTFSTAVANRVRIDQGY</sequence>
<dbReference type="NCBIfam" id="TIGR03696">
    <property type="entry name" value="Rhs_assc_core"/>
    <property type="match status" value="1"/>
</dbReference>
<dbReference type="PANTHER" id="PTHR32305">
    <property type="match status" value="1"/>
</dbReference>
<keyword evidence="1" id="KW-0812">Transmembrane</keyword>
<feature type="transmembrane region" description="Helical" evidence="1">
    <location>
        <begin position="135"/>
        <end position="152"/>
    </location>
</feature>
<dbReference type="AlphaFoldDB" id="A0A6S6T856"/>
<feature type="transmembrane region" description="Helical" evidence="1">
    <location>
        <begin position="191"/>
        <end position="209"/>
    </location>
</feature>
<dbReference type="Gene3D" id="2.180.10.10">
    <property type="entry name" value="RHS repeat-associated core"/>
    <property type="match status" value="1"/>
</dbReference>
<gene>
    <name evidence="2" type="ORF">HELGO_WM15418</name>
</gene>
<proteinExistence type="predicted"/>
<dbReference type="PANTHER" id="PTHR32305:SF15">
    <property type="entry name" value="PROTEIN RHSA-RELATED"/>
    <property type="match status" value="1"/>
</dbReference>
<dbReference type="InterPro" id="IPR022385">
    <property type="entry name" value="Rhs_assc_core"/>
</dbReference>
<protein>
    <submittedName>
        <fullName evidence="2">Uncharacterized protein</fullName>
    </submittedName>
</protein>